<evidence type="ECO:0000256" key="1">
    <source>
        <dbReference type="SAM" id="Phobius"/>
    </source>
</evidence>
<dbReference type="AlphaFoldDB" id="A0A0C2VS86"/>
<keyword evidence="1" id="KW-0472">Membrane</keyword>
<sequence length="212" mass="22219">MVVMALGGLIGAAASIYSWPEMADTLEEITGPSMNPSTATRLDIAVGLPIVMCALAIFPWLGIRLDKWIGRHIPGYQGRTIGSNRARGWSTAWIGFAVVLVTLHLSLVATMAGYDVPILKAISVTTGLLLILLGSALPLSRYEPNPDSSQDLHDFADRLGRANRPAAFSFVGTGVAVMALGLLSPVAALAIAIIAMLAIFGVSYLFALGVGS</sequence>
<organism evidence="2 3">
    <name type="scientific">Rhodococcus erythropolis</name>
    <name type="common">Arthrobacter picolinophilus</name>
    <dbReference type="NCBI Taxonomy" id="1833"/>
    <lineage>
        <taxon>Bacteria</taxon>
        <taxon>Bacillati</taxon>
        <taxon>Actinomycetota</taxon>
        <taxon>Actinomycetes</taxon>
        <taxon>Mycobacteriales</taxon>
        <taxon>Nocardiaceae</taxon>
        <taxon>Rhodococcus</taxon>
        <taxon>Rhodococcus erythropolis group</taxon>
    </lineage>
</organism>
<accession>A0A0C2VS86</accession>
<feature type="transmembrane region" description="Helical" evidence="1">
    <location>
        <begin position="189"/>
        <end position="210"/>
    </location>
</feature>
<reference evidence="2 3" key="1">
    <citation type="journal article" date="2017" name="Poromechanics V (2013)">
        <title>Genomic Characterization of the Arsenic-Tolerant Actinobacterium, &lt;i&gt;Rhodococcus erythropolis&lt;/i&gt; S43.</title>
        <authorList>
            <person name="Retamal-Morales G."/>
            <person name="Mehnert M."/>
            <person name="Schwabe R."/>
            <person name="Tischler D."/>
            <person name="Schloemann M."/>
            <person name="Levican G.J."/>
        </authorList>
    </citation>
    <scope>NUCLEOTIDE SEQUENCE [LARGE SCALE GENOMIC DNA]</scope>
    <source>
        <strain evidence="2 3">S43</strain>
    </source>
</reference>
<keyword evidence="1" id="KW-1133">Transmembrane helix</keyword>
<comment type="caution">
    <text evidence="2">The sequence shown here is derived from an EMBL/GenBank/DDBJ whole genome shotgun (WGS) entry which is preliminary data.</text>
</comment>
<evidence type="ECO:0000313" key="2">
    <source>
        <dbReference type="EMBL" id="KAB2582746.1"/>
    </source>
</evidence>
<dbReference type="EMBL" id="MRBO01000644">
    <property type="protein sequence ID" value="KAB2582746.1"/>
    <property type="molecule type" value="Genomic_DNA"/>
</dbReference>
<name>A0A0C2VS86_RHOER</name>
<gene>
    <name evidence="2" type="ORF">BS297_24140</name>
</gene>
<evidence type="ECO:0000313" key="3">
    <source>
        <dbReference type="Proteomes" id="UP000325576"/>
    </source>
</evidence>
<keyword evidence="1" id="KW-0812">Transmembrane</keyword>
<proteinExistence type="predicted"/>
<evidence type="ECO:0008006" key="4">
    <source>
        <dbReference type="Google" id="ProtNLM"/>
    </source>
</evidence>
<feature type="transmembrane region" description="Helical" evidence="1">
    <location>
        <begin position="42"/>
        <end position="63"/>
    </location>
</feature>
<protein>
    <recommendedName>
        <fullName evidence="4">DUF1648 domain-containing protein</fullName>
    </recommendedName>
</protein>
<dbReference type="Proteomes" id="UP000325576">
    <property type="component" value="Unassembled WGS sequence"/>
</dbReference>
<feature type="transmembrane region" description="Helical" evidence="1">
    <location>
        <begin position="92"/>
        <end position="112"/>
    </location>
</feature>
<feature type="transmembrane region" description="Helical" evidence="1">
    <location>
        <begin position="118"/>
        <end position="139"/>
    </location>
</feature>
<feature type="transmembrane region" description="Helical" evidence="1">
    <location>
        <begin position="166"/>
        <end position="183"/>
    </location>
</feature>